<dbReference type="GO" id="GO:0004568">
    <property type="term" value="F:chitinase activity"/>
    <property type="evidence" value="ECO:0007669"/>
    <property type="project" value="TreeGrafter"/>
</dbReference>
<dbReference type="InterPro" id="IPR029070">
    <property type="entry name" value="Chitinase_insertion_sf"/>
</dbReference>
<dbReference type="InterPro" id="IPR017853">
    <property type="entry name" value="GH"/>
</dbReference>
<reference evidence="2 3" key="1">
    <citation type="submission" date="2017-11" db="EMBL/GenBank/DDBJ databases">
        <title>De novo assembly and phasing of dikaryotic genomes from two isolates of Puccinia coronata f. sp. avenae, the causal agent of oat crown rust.</title>
        <authorList>
            <person name="Miller M.E."/>
            <person name="Zhang Y."/>
            <person name="Omidvar V."/>
            <person name="Sperschneider J."/>
            <person name="Schwessinger B."/>
            <person name="Raley C."/>
            <person name="Palmer J.M."/>
            <person name="Garnica D."/>
            <person name="Upadhyaya N."/>
            <person name="Rathjen J."/>
            <person name="Taylor J.M."/>
            <person name="Park R.F."/>
            <person name="Dodds P.N."/>
            <person name="Hirsch C.D."/>
            <person name="Kianian S.F."/>
            <person name="Figueroa M."/>
        </authorList>
    </citation>
    <scope>NUCLEOTIDE SEQUENCE [LARGE SCALE GENOMIC DNA]</scope>
    <source>
        <strain evidence="2">12NC29</strain>
    </source>
</reference>
<dbReference type="InterPro" id="IPR050314">
    <property type="entry name" value="Glycosyl_Hydrlase_18"/>
</dbReference>
<protein>
    <recommendedName>
        <fullName evidence="1">GH18 domain-containing protein</fullName>
    </recommendedName>
</protein>
<proteinExistence type="predicted"/>
<dbReference type="OrthoDB" id="73875at2759"/>
<accession>A0A2N5V3F4</accession>
<organism evidence="2 3">
    <name type="scientific">Puccinia coronata f. sp. avenae</name>
    <dbReference type="NCBI Taxonomy" id="200324"/>
    <lineage>
        <taxon>Eukaryota</taxon>
        <taxon>Fungi</taxon>
        <taxon>Dikarya</taxon>
        <taxon>Basidiomycota</taxon>
        <taxon>Pucciniomycotina</taxon>
        <taxon>Pucciniomycetes</taxon>
        <taxon>Pucciniales</taxon>
        <taxon>Pucciniaceae</taxon>
        <taxon>Puccinia</taxon>
    </lineage>
</organism>
<dbReference type="AlphaFoldDB" id="A0A2N5V3F4"/>
<dbReference type="Pfam" id="PF00704">
    <property type="entry name" value="Glyco_hydro_18"/>
    <property type="match status" value="2"/>
</dbReference>
<dbReference type="InterPro" id="IPR011583">
    <property type="entry name" value="Chitinase_II/V-like_cat"/>
</dbReference>
<gene>
    <name evidence="2" type="ORF">PCANC_06243</name>
</gene>
<dbReference type="PANTHER" id="PTHR11177">
    <property type="entry name" value="CHITINASE"/>
    <property type="match status" value="1"/>
</dbReference>
<name>A0A2N5V3F4_9BASI</name>
<comment type="caution">
    <text evidence="2">The sequence shown here is derived from an EMBL/GenBank/DDBJ whole genome shotgun (WGS) entry which is preliminary data.</text>
</comment>
<dbReference type="PROSITE" id="PS51910">
    <property type="entry name" value="GH18_2"/>
    <property type="match status" value="1"/>
</dbReference>
<evidence type="ECO:0000259" key="1">
    <source>
        <dbReference type="PROSITE" id="PS51910"/>
    </source>
</evidence>
<dbReference type="Gene3D" id="3.10.50.10">
    <property type="match status" value="1"/>
</dbReference>
<evidence type="ECO:0000313" key="2">
    <source>
        <dbReference type="EMBL" id="PLW44456.1"/>
    </source>
</evidence>
<dbReference type="GO" id="GO:0005576">
    <property type="term" value="C:extracellular region"/>
    <property type="evidence" value="ECO:0007669"/>
    <property type="project" value="TreeGrafter"/>
</dbReference>
<evidence type="ECO:0000313" key="3">
    <source>
        <dbReference type="Proteomes" id="UP000235388"/>
    </source>
</evidence>
<sequence length="582" mass="63490">MLLLHSTTCSGLTLAIASWYRNLMAYDIYAPWAPTTGPIAPQNSTCSPSDYAQSVETGVQITLKQGFKPSQIILGVPTYAYCLELTSPDLVPRTVNAQTSYFYQNHTTAIPPGGKFDGKPGLDTCGNSSTWDGTSLVTELISNGWLSPDQKRGLNSYRKYWDGCSGEPFLFNGKYFITYDNSSGIMMMSTSAHTAMFLFVALLLSSHTHAKQSAPQVKGYYPSYNHEAQSPSTAYTDVLFFVMIPQENFTLAYDPALTWAQGEQLVAEFVAEARKHNVSPIFSTGGWGGSQKFSILTRTDSSRKRFARLLVDFGKRHGFCGIELDWEFPNGDGVGCNTKDPADVVNFGKLLKELRALWPEVSLTAALSVDGLIGADGNPATTTETALLNQYLDYVNLMAYDIYGPWAPTTGPVAPLHATCAPPDFAKSVESGVQMTLKQGFKPSQIILGIPAYAYRQELASPKLAPRTVNGQTSYYYHPGLSMAKPVITTKTTPPPSLPAVNMTTNRGWTLVGLNGYQIYRDACSGEPFLTNGTYFISYDDEESTVSKAVFAKQNNLGGIFFFDTTGAPSSTILAAGKYLRD</sequence>
<dbReference type="GO" id="GO:0006032">
    <property type="term" value="P:chitin catabolic process"/>
    <property type="evidence" value="ECO:0007669"/>
    <property type="project" value="TreeGrafter"/>
</dbReference>
<dbReference type="GO" id="GO:0005975">
    <property type="term" value="P:carbohydrate metabolic process"/>
    <property type="evidence" value="ECO:0007669"/>
    <property type="project" value="InterPro"/>
</dbReference>
<dbReference type="InterPro" id="IPR001223">
    <property type="entry name" value="Glyco_hydro18_cat"/>
</dbReference>
<feature type="domain" description="GH18" evidence="1">
    <location>
        <begin position="215"/>
        <end position="582"/>
    </location>
</feature>
<dbReference type="PANTHER" id="PTHR11177:SF317">
    <property type="entry name" value="CHITINASE 12-RELATED"/>
    <property type="match status" value="1"/>
</dbReference>
<dbReference type="STRING" id="200324.A0A2N5V3F4"/>
<dbReference type="SMART" id="SM00636">
    <property type="entry name" value="Glyco_18"/>
    <property type="match status" value="1"/>
</dbReference>
<dbReference type="SUPFAM" id="SSF51445">
    <property type="entry name" value="(Trans)glycosidases"/>
    <property type="match status" value="2"/>
</dbReference>
<dbReference type="EMBL" id="PGCJ01000137">
    <property type="protein sequence ID" value="PLW44456.1"/>
    <property type="molecule type" value="Genomic_DNA"/>
</dbReference>
<dbReference type="Gene3D" id="3.20.20.80">
    <property type="entry name" value="Glycosidases"/>
    <property type="match status" value="2"/>
</dbReference>
<dbReference type="Proteomes" id="UP000235388">
    <property type="component" value="Unassembled WGS sequence"/>
</dbReference>
<dbReference type="GO" id="GO:0008061">
    <property type="term" value="F:chitin binding"/>
    <property type="evidence" value="ECO:0007669"/>
    <property type="project" value="InterPro"/>
</dbReference>
<dbReference type="FunFam" id="3.20.20.80:FF:000164">
    <property type="entry name" value="Chitinase, variant"/>
    <property type="match status" value="1"/>
</dbReference>
<keyword evidence="3" id="KW-1185">Reference proteome</keyword>